<dbReference type="EMBL" id="JADLZT010000002">
    <property type="protein sequence ID" value="MBF6023228.1"/>
    <property type="molecule type" value="Genomic_DNA"/>
</dbReference>
<keyword evidence="3" id="KW-1185">Reference proteome</keyword>
<feature type="signal peptide" evidence="1">
    <location>
        <begin position="1"/>
        <end position="24"/>
    </location>
</feature>
<name>A0ABS0B492_9GAMM</name>
<comment type="caution">
    <text evidence="2">The sequence shown here is derived from an EMBL/GenBank/DDBJ whole genome shotgun (WGS) entry which is preliminary data.</text>
</comment>
<dbReference type="Gene3D" id="3.40.50.10610">
    <property type="entry name" value="ABC-type transport auxiliary lipoprotein component"/>
    <property type="match status" value="1"/>
</dbReference>
<evidence type="ECO:0000313" key="2">
    <source>
        <dbReference type="EMBL" id="MBF6023228.1"/>
    </source>
</evidence>
<accession>A0ABS0B492</accession>
<dbReference type="Proteomes" id="UP001429984">
    <property type="component" value="Unassembled WGS sequence"/>
</dbReference>
<keyword evidence="1" id="KW-0732">Signal</keyword>
<dbReference type="Pfam" id="PF13036">
    <property type="entry name" value="LpoB"/>
    <property type="match status" value="1"/>
</dbReference>
<protein>
    <submittedName>
        <fullName evidence="2">Penicillin-binding protein activator LpoB</fullName>
    </submittedName>
</protein>
<dbReference type="InterPro" id="IPR014094">
    <property type="entry name" value="LpoB"/>
</dbReference>
<evidence type="ECO:0000256" key="1">
    <source>
        <dbReference type="SAM" id="SignalP"/>
    </source>
</evidence>
<gene>
    <name evidence="2" type="ORF">IU514_04205</name>
</gene>
<proteinExistence type="predicted"/>
<organism evidence="2 3">
    <name type="scientific">Lysobacter niastensis</name>
    <dbReference type="NCBI Taxonomy" id="380629"/>
    <lineage>
        <taxon>Bacteria</taxon>
        <taxon>Pseudomonadati</taxon>
        <taxon>Pseudomonadota</taxon>
        <taxon>Gammaproteobacteria</taxon>
        <taxon>Lysobacterales</taxon>
        <taxon>Lysobacteraceae</taxon>
        <taxon>Lysobacter</taxon>
    </lineage>
</organism>
<reference evidence="2 3" key="1">
    <citation type="submission" date="2020-11" db="EMBL/GenBank/DDBJ databases">
        <title>Draft Genome Sequence and Secondary Metabolite Biosynthetic Potential of the Lysobacter niastensis Type strain DSM 18481.</title>
        <authorList>
            <person name="Turrini P."/>
            <person name="Artuso I."/>
            <person name="Tescari M."/>
            <person name="Lugli G.A."/>
            <person name="Frangipani E."/>
            <person name="Ventura M."/>
            <person name="Visca P."/>
        </authorList>
    </citation>
    <scope>NUCLEOTIDE SEQUENCE [LARGE SCALE GENOMIC DNA]</scope>
    <source>
        <strain evidence="2 3">DSM 18481</strain>
    </source>
</reference>
<dbReference type="RefSeq" id="WP_194929821.1">
    <property type="nucleotide sequence ID" value="NZ_JADLZT010000002.1"/>
</dbReference>
<evidence type="ECO:0000313" key="3">
    <source>
        <dbReference type="Proteomes" id="UP001429984"/>
    </source>
</evidence>
<sequence>MLLNRTGRVVAAVCALAIATAAGARDRNQGAVDIDPTQKGPVSGLGIEAHDIAAMADRMVRDMLGNDTLAGRSKAPRIIIDSAYFTNESSQRINKNLITDRLRVQLNRASQGRMTFIARQNAAMIEEERALKREGVTDVGTTGMTHAVAGADYRLTGNIASTEARDPRTGQMQRYTQIVFEMVDLESGMIEWSNSYDIERAATDDVIYR</sequence>
<feature type="chain" id="PRO_5046187475" evidence="1">
    <location>
        <begin position="25"/>
        <end position="209"/>
    </location>
</feature>